<evidence type="ECO:0008006" key="8">
    <source>
        <dbReference type="Google" id="ProtNLM"/>
    </source>
</evidence>
<evidence type="ECO:0000256" key="2">
    <source>
        <dbReference type="ARBA" id="ARBA00022980"/>
    </source>
</evidence>
<dbReference type="GO" id="GO:0005762">
    <property type="term" value="C:mitochondrial large ribosomal subunit"/>
    <property type="evidence" value="ECO:0007669"/>
    <property type="project" value="TreeGrafter"/>
</dbReference>
<dbReference type="SUPFAM" id="SSF64263">
    <property type="entry name" value="Prokaryotic ribosomal protein L17"/>
    <property type="match status" value="1"/>
</dbReference>
<dbReference type="Proteomes" id="UP001273209">
    <property type="component" value="Unassembled WGS sequence"/>
</dbReference>
<dbReference type="GO" id="GO:0006412">
    <property type="term" value="P:translation"/>
    <property type="evidence" value="ECO:0007669"/>
    <property type="project" value="InterPro"/>
</dbReference>
<dbReference type="RefSeq" id="XP_062754984.1">
    <property type="nucleotide sequence ID" value="XM_062900717.1"/>
</dbReference>
<dbReference type="Gene3D" id="3.90.1030.10">
    <property type="entry name" value="Ribosomal protein L17"/>
    <property type="match status" value="1"/>
</dbReference>
<dbReference type="Pfam" id="PF01196">
    <property type="entry name" value="Ribosomal_L17"/>
    <property type="match status" value="1"/>
</dbReference>
<dbReference type="GO" id="GO:0003735">
    <property type="term" value="F:structural constituent of ribosome"/>
    <property type="evidence" value="ECO:0007669"/>
    <property type="project" value="InterPro"/>
</dbReference>
<evidence type="ECO:0000256" key="1">
    <source>
        <dbReference type="ARBA" id="ARBA00008777"/>
    </source>
</evidence>
<reference evidence="6" key="1">
    <citation type="submission" date="2023-11" db="EMBL/GenBank/DDBJ databases">
        <title>The genome sequences of three competitors of mushroom-forming fungi.</title>
        <authorList>
            <person name="Beijen E."/>
            <person name="Ohm R.A."/>
        </authorList>
    </citation>
    <scope>NUCLEOTIDE SEQUENCE</scope>
    <source>
        <strain evidence="6">CBS 100526</strain>
    </source>
</reference>
<organism evidence="6 7">
    <name type="scientific">Trichoderma aggressivum f. europaeum</name>
    <dbReference type="NCBI Taxonomy" id="173218"/>
    <lineage>
        <taxon>Eukaryota</taxon>
        <taxon>Fungi</taxon>
        <taxon>Dikarya</taxon>
        <taxon>Ascomycota</taxon>
        <taxon>Pezizomycotina</taxon>
        <taxon>Sordariomycetes</taxon>
        <taxon>Hypocreomycetidae</taxon>
        <taxon>Hypocreales</taxon>
        <taxon>Hypocreaceae</taxon>
        <taxon>Trichoderma</taxon>
    </lineage>
</organism>
<evidence type="ECO:0000313" key="7">
    <source>
        <dbReference type="Proteomes" id="UP001273209"/>
    </source>
</evidence>
<feature type="compositionally biased region" description="Basic and acidic residues" evidence="5">
    <location>
        <begin position="66"/>
        <end position="80"/>
    </location>
</feature>
<evidence type="ECO:0000313" key="6">
    <source>
        <dbReference type="EMBL" id="KAK4071466.1"/>
    </source>
</evidence>
<dbReference type="PANTHER" id="PTHR14413">
    <property type="entry name" value="RIBOSOMAL PROTEIN L17"/>
    <property type="match status" value="1"/>
</dbReference>
<dbReference type="InterPro" id="IPR047859">
    <property type="entry name" value="Ribosomal_bL17_CS"/>
</dbReference>
<dbReference type="EMBL" id="JAWRVG010000023">
    <property type="protein sequence ID" value="KAK4071466.1"/>
    <property type="molecule type" value="Genomic_DNA"/>
</dbReference>
<dbReference type="PROSITE" id="PS01167">
    <property type="entry name" value="RIBOSOMAL_L17"/>
    <property type="match status" value="1"/>
</dbReference>
<evidence type="ECO:0000256" key="3">
    <source>
        <dbReference type="ARBA" id="ARBA00023274"/>
    </source>
</evidence>
<dbReference type="PANTHER" id="PTHR14413:SF16">
    <property type="entry name" value="LARGE RIBOSOMAL SUBUNIT PROTEIN BL17M"/>
    <property type="match status" value="1"/>
</dbReference>
<keyword evidence="3 4" id="KW-0687">Ribonucleoprotein</keyword>
<dbReference type="AlphaFoldDB" id="A0AAE1M237"/>
<gene>
    <name evidence="6" type="ORF">Triagg1_6127</name>
</gene>
<dbReference type="InterPro" id="IPR036373">
    <property type="entry name" value="Ribosomal_bL17_sf"/>
</dbReference>
<protein>
    <recommendedName>
        <fullName evidence="8">Ribosomal protein YmL8</fullName>
    </recommendedName>
</protein>
<dbReference type="NCBIfam" id="TIGR00059">
    <property type="entry name" value="L17"/>
    <property type="match status" value="1"/>
</dbReference>
<keyword evidence="2 4" id="KW-0689">Ribosomal protein</keyword>
<comment type="caution">
    <text evidence="6">The sequence shown here is derived from an EMBL/GenBank/DDBJ whole genome shotgun (WGS) entry which is preliminary data.</text>
</comment>
<evidence type="ECO:0000256" key="4">
    <source>
        <dbReference type="RuleBase" id="RU000660"/>
    </source>
</evidence>
<feature type="region of interest" description="Disordered" evidence="5">
    <location>
        <begin position="58"/>
        <end position="91"/>
    </location>
</feature>
<evidence type="ECO:0000256" key="5">
    <source>
        <dbReference type="SAM" id="MobiDB-lite"/>
    </source>
</evidence>
<sequence>MQNCVFLRPSRRGNFACAGGKEKSDDVGALVVGFDVARPITSVRCSRLGPRFAAKNLDVQKNYSQPDDRQPTTKSRRSETFRPQQPKKQSKSDQILWQFASAFAFLHPAALNRTPSFSWPQMAGGLVKYRHLSRKSSARQALLRGLVTQLVQYEHIQTTYAKAKETQRLAEKLITLAKRNNEPCRRSAQAWASSSPPSTQLLTARYQTPNLLLPKLFGELRNRYLTREGGYTRVVRTESKNTYDQGESAILEFVDGKKDSRFMMTAKTLARDRLLGRSSTPVTLQNVKKVTKFRDEKELEEMVQRFMILSTEGEGAVEAPSAESAKLAEKEGAAAEVMAGDIVPESAKSGEQVKR</sequence>
<keyword evidence="7" id="KW-1185">Reference proteome</keyword>
<name>A0AAE1M237_9HYPO</name>
<dbReference type="InterPro" id="IPR000456">
    <property type="entry name" value="Ribosomal_bL17"/>
</dbReference>
<proteinExistence type="inferred from homology"/>
<dbReference type="GeneID" id="87920622"/>
<comment type="similarity">
    <text evidence="1 4">Belongs to the bacterial ribosomal protein bL17 family.</text>
</comment>
<accession>A0AAE1M237</accession>